<protein>
    <submittedName>
        <fullName evidence="1">Uncharacterized protein</fullName>
    </submittedName>
</protein>
<proteinExistence type="predicted"/>
<sequence length="160" mass="17792">MMMMKSSLIFLSILIHLTVSHSLTQNQNLSVYEALQQYDFPVGILPQGATSYELNKNTGKFTVYFDGTCIFGIKSYDLKYKSTIKGFISKGKLTKLKGISVKVELLWLKIVEVTRHGNDLQFSVGIASAQFSVDNFLEIPQCGCGFDCNSFSSDANFSSI</sequence>
<evidence type="ECO:0000313" key="1">
    <source>
        <dbReference type="EMBL" id="CAJ2632004.1"/>
    </source>
</evidence>
<comment type="caution">
    <text evidence="1">The sequence shown here is derived from an EMBL/GenBank/DDBJ whole genome shotgun (WGS) entry which is preliminary data.</text>
</comment>
<reference evidence="1" key="1">
    <citation type="submission" date="2023-10" db="EMBL/GenBank/DDBJ databases">
        <authorList>
            <person name="Rodriguez Cubillos JULIANA M."/>
            <person name="De Vega J."/>
        </authorList>
    </citation>
    <scope>NUCLEOTIDE SEQUENCE</scope>
</reference>
<accession>A0ACB0IJ36</accession>
<gene>
    <name evidence="1" type="ORF">MILVUS5_LOCUS3403</name>
</gene>
<dbReference type="EMBL" id="CASHSV030000001">
    <property type="protein sequence ID" value="CAJ2632004.1"/>
    <property type="molecule type" value="Genomic_DNA"/>
</dbReference>
<organism evidence="1 2">
    <name type="scientific">Trifolium pratense</name>
    <name type="common">Red clover</name>
    <dbReference type="NCBI Taxonomy" id="57577"/>
    <lineage>
        <taxon>Eukaryota</taxon>
        <taxon>Viridiplantae</taxon>
        <taxon>Streptophyta</taxon>
        <taxon>Embryophyta</taxon>
        <taxon>Tracheophyta</taxon>
        <taxon>Spermatophyta</taxon>
        <taxon>Magnoliopsida</taxon>
        <taxon>eudicotyledons</taxon>
        <taxon>Gunneridae</taxon>
        <taxon>Pentapetalae</taxon>
        <taxon>rosids</taxon>
        <taxon>fabids</taxon>
        <taxon>Fabales</taxon>
        <taxon>Fabaceae</taxon>
        <taxon>Papilionoideae</taxon>
        <taxon>50 kb inversion clade</taxon>
        <taxon>NPAAA clade</taxon>
        <taxon>Hologalegina</taxon>
        <taxon>IRL clade</taxon>
        <taxon>Trifolieae</taxon>
        <taxon>Trifolium</taxon>
    </lineage>
</organism>
<dbReference type="Proteomes" id="UP001177021">
    <property type="component" value="Unassembled WGS sequence"/>
</dbReference>
<evidence type="ECO:0000313" key="2">
    <source>
        <dbReference type="Proteomes" id="UP001177021"/>
    </source>
</evidence>
<keyword evidence="2" id="KW-1185">Reference proteome</keyword>
<name>A0ACB0IJ36_TRIPR</name>